<dbReference type="InterPro" id="IPR043128">
    <property type="entry name" value="Rev_trsase/Diguanyl_cyclase"/>
</dbReference>
<dbReference type="GO" id="GO:0003824">
    <property type="term" value="F:catalytic activity"/>
    <property type="evidence" value="ECO:0007669"/>
    <property type="project" value="UniProtKB-ARBA"/>
</dbReference>
<dbReference type="InterPro" id="IPR000160">
    <property type="entry name" value="GGDEF_dom"/>
</dbReference>
<dbReference type="PROSITE" id="PS50887">
    <property type="entry name" value="GGDEF"/>
    <property type="match status" value="1"/>
</dbReference>
<comment type="caution">
    <text evidence="5">The sequence shown here is derived from an EMBL/GenBank/DDBJ whole genome shotgun (WGS) entry which is preliminary data.</text>
</comment>
<dbReference type="NCBIfam" id="TIGR00254">
    <property type="entry name" value="GGDEF"/>
    <property type="match status" value="1"/>
</dbReference>
<organism evidence="5 6">
    <name type="scientific">Alteromonas sediminis</name>
    <dbReference type="NCBI Taxonomy" id="2259342"/>
    <lineage>
        <taxon>Bacteria</taxon>
        <taxon>Pseudomonadati</taxon>
        <taxon>Pseudomonadota</taxon>
        <taxon>Gammaproteobacteria</taxon>
        <taxon>Alteromonadales</taxon>
        <taxon>Alteromonadaceae</taxon>
        <taxon>Alteromonas/Salinimonas group</taxon>
        <taxon>Alteromonas</taxon>
    </lineage>
</organism>
<dbReference type="GO" id="GO:0000160">
    <property type="term" value="P:phosphorelay signal transduction system"/>
    <property type="evidence" value="ECO:0007669"/>
    <property type="project" value="InterPro"/>
</dbReference>
<dbReference type="SMART" id="SM00448">
    <property type="entry name" value="REC"/>
    <property type="match status" value="1"/>
</dbReference>
<evidence type="ECO:0000313" key="6">
    <source>
        <dbReference type="Proteomes" id="UP000275281"/>
    </source>
</evidence>
<dbReference type="PANTHER" id="PTHR46663">
    <property type="entry name" value="DIGUANYLATE CYCLASE DGCT-RELATED"/>
    <property type="match status" value="1"/>
</dbReference>
<dbReference type="SUPFAM" id="SSF55073">
    <property type="entry name" value="Nucleotide cyclase"/>
    <property type="match status" value="1"/>
</dbReference>
<keyword evidence="6" id="KW-1185">Reference proteome</keyword>
<dbReference type="EMBL" id="RPOK01000002">
    <property type="protein sequence ID" value="RPJ67360.1"/>
    <property type="molecule type" value="Genomic_DNA"/>
</dbReference>
<dbReference type="CDD" id="cd01949">
    <property type="entry name" value="GGDEF"/>
    <property type="match status" value="1"/>
</dbReference>
<proteinExistence type="predicted"/>
<dbReference type="SMART" id="SM00267">
    <property type="entry name" value="GGDEF"/>
    <property type="match status" value="1"/>
</dbReference>
<dbReference type="Gene3D" id="3.30.70.270">
    <property type="match status" value="1"/>
</dbReference>
<dbReference type="AlphaFoldDB" id="A0A3N5Y238"/>
<dbReference type="InterPro" id="IPR052163">
    <property type="entry name" value="DGC-Regulatory_Protein"/>
</dbReference>
<dbReference type="Proteomes" id="UP000275281">
    <property type="component" value="Unassembled WGS sequence"/>
</dbReference>
<evidence type="ECO:0000259" key="3">
    <source>
        <dbReference type="PROSITE" id="PS50110"/>
    </source>
</evidence>
<comment type="cofactor">
    <cofactor evidence="1">
        <name>Mg(2+)</name>
        <dbReference type="ChEBI" id="CHEBI:18420"/>
    </cofactor>
</comment>
<evidence type="ECO:0000256" key="1">
    <source>
        <dbReference type="ARBA" id="ARBA00001946"/>
    </source>
</evidence>
<dbReference type="InterPro" id="IPR029787">
    <property type="entry name" value="Nucleotide_cyclase"/>
</dbReference>
<dbReference type="Pfam" id="PF00072">
    <property type="entry name" value="Response_reg"/>
    <property type="match status" value="1"/>
</dbReference>
<sequence length="307" mass="34162">MNATKPTISVFIVDDDSDDVYIVKQILKDDATVNFSLTHFYSIEEITEAIGKESCDVILLDLGLSQTKGLDSLKHLNEQQFDIPAIVLTGFDEEEFGEEAIKLGAQDYIPKAELRGTLLRRVIRFTLERYKLVAELKRLSQKDSLTSLSNKNAFHQCLKTAYERLKRYGQPFSLMFIDLDDFKPINDSFGHAFGDEVLRIIGQRLVSFGRTTDCIARVGGDEFAIILPNLTDKVALENTAVSKLHLLRQPIIIDTEDGPEEVHIGASIGIAIPDASADSPKSVLENADKAMYEAKSNGGNKVAFYLN</sequence>
<accession>A0A3N5Y238</accession>
<feature type="domain" description="GGDEF" evidence="4">
    <location>
        <begin position="170"/>
        <end position="307"/>
    </location>
</feature>
<dbReference type="CDD" id="cd00156">
    <property type="entry name" value="REC"/>
    <property type="match status" value="1"/>
</dbReference>
<protein>
    <submittedName>
        <fullName evidence="5">Diguanylate cyclase</fullName>
    </submittedName>
</protein>
<gene>
    <name evidence="5" type="ORF">DRW07_07475</name>
</gene>
<dbReference type="FunFam" id="3.30.70.270:FF:000001">
    <property type="entry name" value="Diguanylate cyclase domain protein"/>
    <property type="match status" value="1"/>
</dbReference>
<feature type="modified residue" description="4-aspartylphosphate" evidence="2">
    <location>
        <position position="61"/>
    </location>
</feature>
<dbReference type="PANTHER" id="PTHR46663:SF2">
    <property type="entry name" value="GGDEF DOMAIN-CONTAINING PROTEIN"/>
    <property type="match status" value="1"/>
</dbReference>
<dbReference type="SUPFAM" id="SSF52172">
    <property type="entry name" value="CheY-like"/>
    <property type="match status" value="1"/>
</dbReference>
<dbReference type="RefSeq" id="WP_124027261.1">
    <property type="nucleotide sequence ID" value="NZ_JBHRSN010000015.1"/>
</dbReference>
<dbReference type="Gene3D" id="3.40.50.2300">
    <property type="match status" value="1"/>
</dbReference>
<dbReference type="Pfam" id="PF00990">
    <property type="entry name" value="GGDEF"/>
    <property type="match status" value="1"/>
</dbReference>
<dbReference type="InterPro" id="IPR001789">
    <property type="entry name" value="Sig_transdc_resp-reg_receiver"/>
</dbReference>
<dbReference type="PROSITE" id="PS50110">
    <property type="entry name" value="RESPONSE_REGULATORY"/>
    <property type="match status" value="1"/>
</dbReference>
<evidence type="ECO:0000313" key="5">
    <source>
        <dbReference type="EMBL" id="RPJ67360.1"/>
    </source>
</evidence>
<feature type="domain" description="Response regulatory" evidence="3">
    <location>
        <begin position="9"/>
        <end position="126"/>
    </location>
</feature>
<reference evidence="5 6" key="1">
    <citation type="submission" date="2018-11" db="EMBL/GenBank/DDBJ databases">
        <authorList>
            <person name="Ye M.-Q."/>
            <person name="Du Z.-J."/>
        </authorList>
    </citation>
    <scope>NUCLEOTIDE SEQUENCE [LARGE SCALE GENOMIC DNA]</scope>
    <source>
        <strain evidence="5 6">U0105</strain>
    </source>
</reference>
<dbReference type="OrthoDB" id="766410at2"/>
<evidence type="ECO:0000259" key="4">
    <source>
        <dbReference type="PROSITE" id="PS50887"/>
    </source>
</evidence>
<keyword evidence="2" id="KW-0597">Phosphoprotein</keyword>
<dbReference type="InterPro" id="IPR011006">
    <property type="entry name" value="CheY-like_superfamily"/>
</dbReference>
<evidence type="ECO:0000256" key="2">
    <source>
        <dbReference type="PROSITE-ProRule" id="PRU00169"/>
    </source>
</evidence>
<name>A0A3N5Y238_9ALTE</name>